<keyword evidence="2" id="KW-1185">Reference proteome</keyword>
<accession>A0ACA8KP03</accession>
<dbReference type="EMBL" id="AP009510">
    <property type="protein sequence ID" value="BAG13800.2"/>
    <property type="molecule type" value="Genomic_DNA"/>
</dbReference>
<organism evidence="1 2">
    <name type="scientific">Endomicrobium trichonymphae</name>
    <dbReference type="NCBI Taxonomy" id="1408204"/>
    <lineage>
        <taxon>Bacteria</taxon>
        <taxon>Pseudomonadati</taxon>
        <taxon>Elusimicrobiota</taxon>
        <taxon>Endomicrobiia</taxon>
        <taxon>Endomicrobiales</taxon>
        <taxon>Endomicrobiaceae</taxon>
        <taxon>Candidatus Endomicrobiellum</taxon>
    </lineage>
</organism>
<proteinExistence type="predicted"/>
<reference evidence="2" key="1">
    <citation type="journal article" date="2008" name="Proc. Natl. Acad. Sci. U.S.A.">
        <title>Complete genome of the uncultured termite group 1 bacteria in a single host protist cell.</title>
        <authorList>
            <person name="Hongoh Y."/>
            <person name="Sharma V.K."/>
            <person name="Prakash T."/>
            <person name="Noda S."/>
            <person name="Taylor T.D."/>
            <person name="Kudo T."/>
            <person name="Sakaki Y."/>
            <person name="Toyoda A."/>
            <person name="Hattori M."/>
            <person name="Ohkuma M."/>
        </authorList>
    </citation>
    <scope>NUCLEOTIDE SEQUENCE [LARGE SCALE GENOMIC DNA]</scope>
    <source>
        <strain evidence="2">Rs-D17 genomovar Ri2008</strain>
    </source>
</reference>
<name>A0ACA8KP03_ENDTX</name>
<gene>
    <name evidence="1" type="ordered locus">TGRD_312</name>
</gene>
<sequence>MSDNPIKIAFIGGSGLYQIDGIENIVEKDIDTPFGRPSDKIITGVINRINCAFLPRHGRGHILNPSEINQRANIYALKSLGTEQIVSFTACGSLKEEIKPKDFVIPDQVFDRTKNRSLTFFEKGIVAHVSMAYPFCNEIRSLIRQTVYEIGIKYHFCGTYVCIEGPQFSTKAESQINRQSGFSVVGMTLFPEAKLAREAEICYANISLVTDFDVWKEREEVTNDAVVANVAANVANSRRVIKSLILKLSRREIKCSCGSSLKKSLMTSSDRVTVSPHYKNVSLLIDKYFKK</sequence>
<evidence type="ECO:0000313" key="1">
    <source>
        <dbReference type="EMBL" id="BAG13800.2"/>
    </source>
</evidence>
<protein>
    <submittedName>
        <fullName evidence="1">S-methyl-5'-thioadenosine phosphorylase</fullName>
    </submittedName>
</protein>
<evidence type="ECO:0000313" key="2">
    <source>
        <dbReference type="Proteomes" id="UP000001691"/>
    </source>
</evidence>
<dbReference type="Proteomes" id="UP000001691">
    <property type="component" value="Chromosome"/>
</dbReference>